<name>A0ABX5PWN4_9FLAO</name>
<gene>
    <name evidence="3" type="ORF">LX97_02645</name>
</gene>
<keyword evidence="2" id="KW-0732">Signal</keyword>
<protein>
    <submittedName>
        <fullName evidence="3">Uncharacterized protein DUF3999</fullName>
    </submittedName>
</protein>
<dbReference type="Pfam" id="PF13163">
    <property type="entry name" value="DUF3999"/>
    <property type="match status" value="1"/>
</dbReference>
<keyword evidence="1" id="KW-0472">Membrane</keyword>
<feature type="signal peptide" evidence="2">
    <location>
        <begin position="1"/>
        <end position="19"/>
    </location>
</feature>
<reference evidence="3 4" key="1">
    <citation type="submission" date="2018-06" db="EMBL/GenBank/DDBJ databases">
        <title>Genomic Encyclopedia of Archaeal and Bacterial Type Strains, Phase II (KMG-II): from individual species to whole genera.</title>
        <authorList>
            <person name="Goeker M."/>
        </authorList>
    </citation>
    <scope>NUCLEOTIDE SEQUENCE [LARGE SCALE GENOMIC DNA]</scope>
    <source>
        <strain evidence="3 4">DSM 17205</strain>
    </source>
</reference>
<dbReference type="RefSeq" id="WP_015364083.1">
    <property type="nucleotide sequence ID" value="NZ_QKZR01000004.1"/>
</dbReference>
<evidence type="ECO:0000256" key="1">
    <source>
        <dbReference type="SAM" id="Phobius"/>
    </source>
</evidence>
<dbReference type="EMBL" id="QKZR01000004">
    <property type="protein sequence ID" value="PZX39279.1"/>
    <property type="molecule type" value="Genomic_DNA"/>
</dbReference>
<accession>A0ABX5PWN4</accession>
<keyword evidence="1" id="KW-0812">Transmembrane</keyword>
<sequence>MKFKYFTFILALVSAVSTAQITDYDYERSIENVSEPWHSITIPNDVFGKLNPSLSDIRIYGVNQTNDTIEVPYLLKIQKAEYEKQQHSFEIINSSKNNQGYFYTIKLNKDSVLENILLNFDNSNFDWKVNLEGSNDQTEWFTLLEDYRILDIKNDATDYRFTQLAFSPSNFTYYRVLIKSKSQPYLKGVEVSNQKRVEAKYNRYKIKSKTVTDDKNSKSTIIDVELNQTVPVNYLKIDVAANYDYYRRYRIEYLSDSIKTEKGWSYNYRTLATGYLSSLEKSALEFDAIAQKFKVSIYNADNQPLDMNSLVIKGYQHELIARFTEEADYKLVYGNQSAYRPNYDITNFKNNIPQDLEYLKLGKEEKIEKNEEKGIAALFENEIWLWAIMAIIILLLGGFTYKMLQNSES</sequence>
<evidence type="ECO:0000313" key="4">
    <source>
        <dbReference type="Proteomes" id="UP000248584"/>
    </source>
</evidence>
<keyword evidence="1" id="KW-1133">Transmembrane helix</keyword>
<dbReference type="InterPro" id="IPR025060">
    <property type="entry name" value="DUF3999"/>
</dbReference>
<comment type="caution">
    <text evidence="3">The sequence shown here is derived from an EMBL/GenBank/DDBJ whole genome shotgun (WGS) entry which is preliminary data.</text>
</comment>
<feature type="chain" id="PRO_5047073382" evidence="2">
    <location>
        <begin position="20"/>
        <end position="409"/>
    </location>
</feature>
<evidence type="ECO:0000256" key="2">
    <source>
        <dbReference type="SAM" id="SignalP"/>
    </source>
</evidence>
<feature type="transmembrane region" description="Helical" evidence="1">
    <location>
        <begin position="383"/>
        <end position="404"/>
    </location>
</feature>
<organism evidence="3 4">
    <name type="scientific">Nonlabens dokdonensis</name>
    <dbReference type="NCBI Taxonomy" id="328515"/>
    <lineage>
        <taxon>Bacteria</taxon>
        <taxon>Pseudomonadati</taxon>
        <taxon>Bacteroidota</taxon>
        <taxon>Flavobacteriia</taxon>
        <taxon>Flavobacteriales</taxon>
        <taxon>Flavobacteriaceae</taxon>
        <taxon>Nonlabens</taxon>
    </lineage>
</organism>
<dbReference type="Proteomes" id="UP000248584">
    <property type="component" value="Unassembled WGS sequence"/>
</dbReference>
<proteinExistence type="predicted"/>
<keyword evidence="4" id="KW-1185">Reference proteome</keyword>
<evidence type="ECO:0000313" key="3">
    <source>
        <dbReference type="EMBL" id="PZX39279.1"/>
    </source>
</evidence>